<evidence type="ECO:0000256" key="1">
    <source>
        <dbReference type="ARBA" id="ARBA00001933"/>
    </source>
</evidence>
<reference evidence="4 5" key="1">
    <citation type="submission" date="2018-02" db="EMBL/GenBank/DDBJ databases">
        <title>Genomic Encyclopedia of Archaeal and Bacterial Type Strains, Phase II (KMG-II): from individual species to whole genera.</title>
        <authorList>
            <person name="Goeker M."/>
        </authorList>
    </citation>
    <scope>NUCLEOTIDE SEQUENCE [LARGE SCALE GENOMIC DNA]</scope>
    <source>
        <strain evidence="4 5">DSM 18921</strain>
    </source>
</reference>
<dbReference type="Proteomes" id="UP000238338">
    <property type="component" value="Unassembled WGS sequence"/>
</dbReference>
<evidence type="ECO:0000259" key="3">
    <source>
        <dbReference type="Pfam" id="PF00291"/>
    </source>
</evidence>
<dbReference type="InterPro" id="IPR036052">
    <property type="entry name" value="TrpB-like_PALP_sf"/>
</dbReference>
<comment type="caution">
    <text evidence="4">The sequence shown here is derived from an EMBL/GenBank/DDBJ whole genome shotgun (WGS) entry which is preliminary data.</text>
</comment>
<dbReference type="EMBL" id="PVEP01000005">
    <property type="protein sequence ID" value="PQV56300.1"/>
    <property type="molecule type" value="Genomic_DNA"/>
</dbReference>
<keyword evidence="2" id="KW-0663">Pyridoxal phosphate</keyword>
<dbReference type="PANTHER" id="PTHR42937">
    <property type="match status" value="1"/>
</dbReference>
<name>A0A2S8S677_9RHOB</name>
<gene>
    <name evidence="4" type="ORF">LX70_02566</name>
</gene>
<dbReference type="InterPro" id="IPR001926">
    <property type="entry name" value="TrpB-like_PALP"/>
</dbReference>
<dbReference type="Pfam" id="PF00291">
    <property type="entry name" value="PALP"/>
    <property type="match status" value="1"/>
</dbReference>
<sequence>MRLTVALRCAALPGMKILANPHRHLGLGDPALADVPWPVADASAARSLVSRCPRAGVTPLTDAPDLAAGAGVGALLVKDERGRMGLGSFKALGAAHVIAREAAEGRARGRTYVTASAGNHGLSVAAGAAAFGARARIYLAETVPESFADRLRAEGAEVVRAGAIYEESMRAAAEAARAEGLELLSDSSWPGYMERPRVLMEGYLILFAEVADQIDAPPTHVFVQAGVGGLAGAAAAFVRATWGDGPRVVVVEPEAAPALYASVTAGRAVVAPGPVSIMGRLDCKEPSLIALKGLARDADDFVTLTEAEAAAGTARAAERGLASTPSGAAGIAALLAAGDGRAALGLTPASRVLTILTEAPAS</sequence>
<dbReference type="PANTHER" id="PTHR42937:SF1">
    <property type="entry name" value="DIAMINOPROPIONATE AMMONIA-LYASE"/>
    <property type="match status" value="1"/>
</dbReference>
<keyword evidence="5" id="KW-1185">Reference proteome</keyword>
<evidence type="ECO:0000313" key="5">
    <source>
        <dbReference type="Proteomes" id="UP000238338"/>
    </source>
</evidence>
<evidence type="ECO:0000256" key="2">
    <source>
        <dbReference type="ARBA" id="ARBA00022898"/>
    </source>
</evidence>
<comment type="cofactor">
    <cofactor evidence="1">
        <name>pyridoxal 5'-phosphate</name>
        <dbReference type="ChEBI" id="CHEBI:597326"/>
    </cofactor>
</comment>
<organism evidence="4 5">
    <name type="scientific">Albidovulum denitrificans</name>
    <dbReference type="NCBI Taxonomy" id="404881"/>
    <lineage>
        <taxon>Bacteria</taxon>
        <taxon>Pseudomonadati</taxon>
        <taxon>Pseudomonadota</taxon>
        <taxon>Alphaproteobacteria</taxon>
        <taxon>Rhodobacterales</taxon>
        <taxon>Paracoccaceae</taxon>
        <taxon>Albidovulum</taxon>
    </lineage>
</organism>
<dbReference type="SUPFAM" id="SSF53686">
    <property type="entry name" value="Tryptophan synthase beta subunit-like PLP-dependent enzymes"/>
    <property type="match status" value="1"/>
</dbReference>
<dbReference type="AlphaFoldDB" id="A0A2S8S677"/>
<accession>A0A2S8S677</accession>
<evidence type="ECO:0000313" key="4">
    <source>
        <dbReference type="EMBL" id="PQV56300.1"/>
    </source>
</evidence>
<dbReference type="GO" id="GO:0016829">
    <property type="term" value="F:lyase activity"/>
    <property type="evidence" value="ECO:0007669"/>
    <property type="project" value="UniProtKB-KW"/>
</dbReference>
<feature type="domain" description="Tryptophan synthase beta chain-like PALP" evidence="3">
    <location>
        <begin position="55"/>
        <end position="357"/>
    </location>
</feature>
<proteinExistence type="predicted"/>
<dbReference type="Gene3D" id="3.40.50.1100">
    <property type="match status" value="2"/>
</dbReference>
<protein>
    <submittedName>
        <fullName evidence="4">Diaminopropionate ammonia-lyase</fullName>
    </submittedName>
</protein>
<keyword evidence="4" id="KW-0456">Lyase</keyword>